<dbReference type="Gene3D" id="3.30.930.10">
    <property type="entry name" value="Bira Bifunctional Protein, Domain 2"/>
    <property type="match status" value="1"/>
</dbReference>
<protein>
    <recommendedName>
        <fullName evidence="7">Aspartate--tRNA ligase</fullName>
        <ecNumber evidence="7">6.1.1.12</ecNumber>
    </recommendedName>
    <alternativeName>
        <fullName evidence="7">Aspartyl-tRNA synthetase</fullName>
        <shortName evidence="7">AspRS</shortName>
    </alternativeName>
</protein>
<dbReference type="SUPFAM" id="SSF55681">
    <property type="entry name" value="Class II aaRS and biotin synthetases"/>
    <property type="match status" value="1"/>
</dbReference>
<dbReference type="Gene3D" id="3.30.1360.30">
    <property type="entry name" value="GAD-like domain"/>
    <property type="match status" value="1"/>
</dbReference>
<keyword evidence="7" id="KW-0963">Cytoplasm</keyword>
<name>A0A2Z4FHH0_9DELT</name>
<feature type="binding site" evidence="7">
    <location>
        <position position="241"/>
    </location>
    <ligand>
        <name>ATP</name>
        <dbReference type="ChEBI" id="CHEBI:30616"/>
    </ligand>
</feature>
<dbReference type="GO" id="GO:0003676">
    <property type="term" value="F:nucleic acid binding"/>
    <property type="evidence" value="ECO:0007669"/>
    <property type="project" value="InterPro"/>
</dbReference>
<accession>A0A2Z4FHH0</accession>
<feature type="binding site" evidence="7">
    <location>
        <position position="232"/>
    </location>
    <ligand>
        <name>L-aspartate</name>
        <dbReference type="ChEBI" id="CHEBI:29991"/>
    </ligand>
</feature>
<dbReference type="InterPro" id="IPR047090">
    <property type="entry name" value="AspRS_core"/>
</dbReference>
<dbReference type="SUPFAM" id="SSF55261">
    <property type="entry name" value="GAD domain-like"/>
    <property type="match status" value="1"/>
</dbReference>
<sequence>MTGETVATFLQENPRTHMCGELRASHIDQEVVLFGWVSRNRDLGGMIFVDLRDREGVCQVRFDPDYGEETFKKADSLRSEWCIGVRGKVLSRGENSNSDMPTGAIEVMAEEVHVFSVAQTPPFLIRDETDANEMLRLEYRYLDLRRPKLQQSMIVRSKVNQIVRNYLVDNGFLEVETPYLTRSTPEGARDYLVPSRVNPGKFYALPQSPQLFKQLLMVAGFDRYFQIVRCFRDEDLRADRQPEFTQIDMELSFITPDEIMSICEGMIKKIFKDVIDVDLEDSFKRLRYDEAVDRYGLDDPDLRFGLELVDFSEELKDSDFKVFSATIADGGKVKGICVPGGATSMSRKNIDALEEFAKIYGAKGLAWAKVNEDGWSGSISRFFDDETRATVETKFGANAGDLLLFVASTRNIANASLGNLRKQIAKDLGLIKEGDFKFVWITEFPLFEHDEETGELAPMHHPFTSPRPQDFDLLETAPEKAYAQAYDLVLNGSEIGGGSIRIHRSEIQEKIFNILGFTEQEARDKFGFLIDAFQYGPPPHGGLAFGMDRLVSLLTNKPNIRDVIAFPKTQRASDIMCDAPSVVDPEQLVELHLELDLDED</sequence>
<keyword evidence="10" id="KW-1185">Reference proteome</keyword>
<dbReference type="InterPro" id="IPR002312">
    <property type="entry name" value="Asp/Asn-tRNA-synth_IIb"/>
</dbReference>
<dbReference type="InterPro" id="IPR012340">
    <property type="entry name" value="NA-bd_OB-fold"/>
</dbReference>
<dbReference type="InterPro" id="IPR004524">
    <property type="entry name" value="Asp-tRNA-ligase_1"/>
</dbReference>
<comment type="subunit">
    <text evidence="7">Homodimer.</text>
</comment>
<feature type="binding site" evidence="7">
    <location>
        <position position="501"/>
    </location>
    <ligand>
        <name>L-aspartate</name>
        <dbReference type="ChEBI" id="CHEBI:29991"/>
    </ligand>
</feature>
<feature type="binding site" evidence="7">
    <location>
        <position position="460"/>
    </location>
    <ligand>
        <name>L-aspartate</name>
        <dbReference type="ChEBI" id="CHEBI:29991"/>
    </ligand>
</feature>
<evidence type="ECO:0000256" key="6">
    <source>
        <dbReference type="ARBA" id="ARBA00023146"/>
    </source>
</evidence>
<keyword evidence="6 7" id="KW-0030">Aminoacyl-tRNA synthetase</keyword>
<comment type="similarity">
    <text evidence="1 7">Belongs to the class-II aminoacyl-tRNA synthetase family. Type 1 subfamily.</text>
</comment>
<dbReference type="NCBIfam" id="NF001750">
    <property type="entry name" value="PRK00476.1"/>
    <property type="match status" value="1"/>
</dbReference>
<evidence type="ECO:0000313" key="9">
    <source>
        <dbReference type="EMBL" id="AWV88441.1"/>
    </source>
</evidence>
<evidence type="ECO:0000256" key="7">
    <source>
        <dbReference type="HAMAP-Rule" id="MF_00044"/>
    </source>
</evidence>
<evidence type="ECO:0000256" key="5">
    <source>
        <dbReference type="ARBA" id="ARBA00022917"/>
    </source>
</evidence>
<proteinExistence type="inferred from homology"/>
<dbReference type="GO" id="GO:0006422">
    <property type="term" value="P:aspartyl-tRNA aminoacylation"/>
    <property type="evidence" value="ECO:0007669"/>
    <property type="project" value="UniProtKB-UniRule"/>
</dbReference>
<dbReference type="PROSITE" id="PS50862">
    <property type="entry name" value="AA_TRNA_LIGASE_II"/>
    <property type="match status" value="1"/>
</dbReference>
<dbReference type="CDD" id="cd04317">
    <property type="entry name" value="EcAspRS_like_N"/>
    <property type="match status" value="1"/>
</dbReference>
<keyword evidence="4 7" id="KW-0067">ATP-binding</keyword>
<comment type="caution">
    <text evidence="7">Lacks conserved residue(s) required for the propagation of feature annotation.</text>
</comment>
<reference evidence="9 10" key="1">
    <citation type="submission" date="2018-06" db="EMBL/GenBank/DDBJ databases">
        <title>Lujinxingia sediminis gen. nov. sp. nov., a new facultative anaerobic member of the class Deltaproteobacteria, and proposal of Lujinxingaceae fam. nov.</title>
        <authorList>
            <person name="Guo L.-Y."/>
            <person name="Li C.-M."/>
            <person name="Wang S."/>
            <person name="Du Z.-J."/>
        </authorList>
    </citation>
    <scope>NUCLEOTIDE SEQUENCE [LARGE SCALE GENOMIC DNA]</scope>
    <source>
        <strain evidence="9 10">FA350</strain>
    </source>
</reference>
<dbReference type="PRINTS" id="PR01042">
    <property type="entry name" value="TRNASYNTHASP"/>
</dbReference>
<dbReference type="InterPro" id="IPR045864">
    <property type="entry name" value="aa-tRNA-synth_II/BPL/LPL"/>
</dbReference>
<dbReference type="HAMAP" id="MF_00044">
    <property type="entry name" value="Asp_tRNA_synth_type1"/>
    <property type="match status" value="1"/>
</dbReference>
<dbReference type="Pfam" id="PF00152">
    <property type="entry name" value="tRNA-synt_2"/>
    <property type="match status" value="1"/>
</dbReference>
<evidence type="ECO:0000256" key="1">
    <source>
        <dbReference type="ARBA" id="ARBA00006303"/>
    </source>
</evidence>
<dbReference type="OrthoDB" id="9802326at2"/>
<dbReference type="InterPro" id="IPR047089">
    <property type="entry name" value="Asp-tRNA-ligase_1_N"/>
</dbReference>
<feature type="binding site" evidence="7">
    <location>
        <begin position="232"/>
        <end position="234"/>
    </location>
    <ligand>
        <name>ATP</name>
        <dbReference type="ChEBI" id="CHEBI:30616"/>
    </ligand>
</feature>
<keyword evidence="3 7" id="KW-0547">Nucleotide-binding</keyword>
<dbReference type="Pfam" id="PF01336">
    <property type="entry name" value="tRNA_anti-codon"/>
    <property type="match status" value="1"/>
</dbReference>
<dbReference type="PANTHER" id="PTHR22594:SF5">
    <property type="entry name" value="ASPARTATE--TRNA LIGASE, MITOCHONDRIAL"/>
    <property type="match status" value="1"/>
</dbReference>
<evidence type="ECO:0000256" key="3">
    <source>
        <dbReference type="ARBA" id="ARBA00022741"/>
    </source>
</evidence>
<feature type="binding site" evidence="7">
    <location>
        <position position="494"/>
    </location>
    <ligand>
        <name>ATP</name>
        <dbReference type="ChEBI" id="CHEBI:30616"/>
    </ligand>
</feature>
<dbReference type="AlphaFoldDB" id="A0A2Z4FHH0"/>
<dbReference type="EC" id="6.1.1.12" evidence="7"/>
<comment type="catalytic activity">
    <reaction evidence="7">
        <text>tRNA(Asp) + L-aspartate + ATP = L-aspartyl-tRNA(Asp) + AMP + diphosphate</text>
        <dbReference type="Rhea" id="RHEA:19649"/>
        <dbReference type="Rhea" id="RHEA-COMP:9660"/>
        <dbReference type="Rhea" id="RHEA-COMP:9678"/>
        <dbReference type="ChEBI" id="CHEBI:29991"/>
        <dbReference type="ChEBI" id="CHEBI:30616"/>
        <dbReference type="ChEBI" id="CHEBI:33019"/>
        <dbReference type="ChEBI" id="CHEBI:78442"/>
        <dbReference type="ChEBI" id="CHEBI:78516"/>
        <dbReference type="ChEBI" id="CHEBI:456215"/>
        <dbReference type="EC" id="6.1.1.12"/>
    </reaction>
</comment>
<evidence type="ECO:0000256" key="4">
    <source>
        <dbReference type="ARBA" id="ARBA00022840"/>
    </source>
</evidence>
<dbReference type="Gene3D" id="2.40.50.140">
    <property type="entry name" value="Nucleic acid-binding proteins"/>
    <property type="match status" value="1"/>
</dbReference>
<dbReference type="GO" id="GO:0005524">
    <property type="term" value="F:ATP binding"/>
    <property type="evidence" value="ECO:0007669"/>
    <property type="project" value="UniProtKB-UniRule"/>
</dbReference>
<dbReference type="PANTHER" id="PTHR22594">
    <property type="entry name" value="ASPARTYL/LYSYL-TRNA SYNTHETASE"/>
    <property type="match status" value="1"/>
</dbReference>
<feature type="binding site" evidence="7">
    <location>
        <position position="186"/>
    </location>
    <ligand>
        <name>L-aspartate</name>
        <dbReference type="ChEBI" id="CHEBI:29991"/>
    </ligand>
</feature>
<feature type="binding site" evidence="7">
    <location>
        <begin position="546"/>
        <end position="549"/>
    </location>
    <ligand>
        <name>ATP</name>
        <dbReference type="ChEBI" id="CHEBI:30616"/>
    </ligand>
</feature>
<comment type="function">
    <text evidence="7">Catalyzes the attachment of L-aspartate to tRNA(Asp) in a two-step reaction: L-aspartate is first activated by ATP to form Asp-AMP and then transferred to the acceptor end of tRNA(Asp).</text>
</comment>
<keyword evidence="2 7" id="KW-0436">Ligase</keyword>
<dbReference type="InterPro" id="IPR004365">
    <property type="entry name" value="NA-bd_OB_tRNA"/>
</dbReference>
<dbReference type="GO" id="GO:0005737">
    <property type="term" value="C:cytoplasm"/>
    <property type="evidence" value="ECO:0007669"/>
    <property type="project" value="UniProtKB-SubCell"/>
</dbReference>
<dbReference type="RefSeq" id="WP_111332190.1">
    <property type="nucleotide sequence ID" value="NZ_CP030032.1"/>
</dbReference>
<feature type="domain" description="Aminoacyl-transfer RNA synthetases class-II family profile" evidence="8">
    <location>
        <begin position="155"/>
        <end position="567"/>
    </location>
</feature>
<organism evidence="9 10">
    <name type="scientific">Bradymonas sediminis</name>
    <dbReference type="NCBI Taxonomy" id="1548548"/>
    <lineage>
        <taxon>Bacteria</taxon>
        <taxon>Deltaproteobacteria</taxon>
        <taxon>Bradymonadales</taxon>
        <taxon>Bradymonadaceae</taxon>
        <taxon>Bradymonas</taxon>
    </lineage>
</organism>
<dbReference type="InterPro" id="IPR006195">
    <property type="entry name" value="aa-tRNA-synth_II"/>
</dbReference>
<evidence type="ECO:0000313" key="10">
    <source>
        <dbReference type="Proteomes" id="UP000249799"/>
    </source>
</evidence>
<gene>
    <name evidence="7" type="primary">aspS</name>
    <name evidence="9" type="ORF">DN745_03395</name>
</gene>
<dbReference type="KEGG" id="bsed:DN745_03395"/>
<dbReference type="EMBL" id="CP030032">
    <property type="protein sequence ID" value="AWV88441.1"/>
    <property type="molecule type" value="Genomic_DNA"/>
</dbReference>
<dbReference type="CDD" id="cd00777">
    <property type="entry name" value="AspRS_core"/>
    <property type="match status" value="1"/>
</dbReference>
<comment type="subcellular location">
    <subcellularLocation>
        <location evidence="7">Cytoplasm</location>
    </subcellularLocation>
</comment>
<evidence type="ECO:0000259" key="8">
    <source>
        <dbReference type="PROSITE" id="PS50862"/>
    </source>
</evidence>
<dbReference type="InterPro" id="IPR004115">
    <property type="entry name" value="GAD-like_sf"/>
</dbReference>
<dbReference type="SUPFAM" id="SSF50249">
    <property type="entry name" value="Nucleic acid-binding proteins"/>
    <property type="match status" value="1"/>
</dbReference>
<feature type="region of interest" description="Aspartate" evidence="7">
    <location>
        <begin position="210"/>
        <end position="213"/>
    </location>
</feature>
<dbReference type="Pfam" id="PF02938">
    <property type="entry name" value="GAD"/>
    <property type="match status" value="1"/>
</dbReference>
<dbReference type="InterPro" id="IPR004364">
    <property type="entry name" value="Aa-tRNA-synt_II"/>
</dbReference>
<dbReference type="GO" id="GO:0004815">
    <property type="term" value="F:aspartate-tRNA ligase activity"/>
    <property type="evidence" value="ECO:0007669"/>
    <property type="project" value="UniProtKB-UniRule"/>
</dbReference>
<evidence type="ECO:0000256" key="2">
    <source>
        <dbReference type="ARBA" id="ARBA00022598"/>
    </source>
</evidence>
<dbReference type="NCBIfam" id="TIGR00459">
    <property type="entry name" value="aspS_bact"/>
    <property type="match status" value="1"/>
</dbReference>
<dbReference type="Proteomes" id="UP000249799">
    <property type="component" value="Chromosome"/>
</dbReference>
<dbReference type="InterPro" id="IPR029351">
    <property type="entry name" value="GAD_dom"/>
</dbReference>
<keyword evidence="5 7" id="KW-0648">Protein biosynthesis</keyword>